<dbReference type="AlphaFoldDB" id="A0A0A9EHJ9"/>
<reference evidence="1" key="2">
    <citation type="journal article" date="2015" name="Data Brief">
        <title>Shoot transcriptome of the giant reed, Arundo donax.</title>
        <authorList>
            <person name="Barrero R.A."/>
            <person name="Guerrero F.D."/>
            <person name="Moolhuijzen P."/>
            <person name="Goolsby J.A."/>
            <person name="Tidwell J."/>
            <person name="Bellgard S.E."/>
            <person name="Bellgard M.I."/>
        </authorList>
    </citation>
    <scope>NUCLEOTIDE SEQUENCE</scope>
    <source>
        <tissue evidence="1">Shoot tissue taken approximately 20 cm above the soil surface</tissue>
    </source>
</reference>
<protein>
    <submittedName>
        <fullName evidence="1">Uncharacterized protein</fullName>
    </submittedName>
</protein>
<dbReference type="EMBL" id="GBRH01198349">
    <property type="protein sequence ID" value="JAD99546.1"/>
    <property type="molecule type" value="Transcribed_RNA"/>
</dbReference>
<accession>A0A0A9EHJ9</accession>
<sequence>MLLLTCRAHILQIRVSVI</sequence>
<proteinExistence type="predicted"/>
<evidence type="ECO:0000313" key="1">
    <source>
        <dbReference type="EMBL" id="JAD99546.1"/>
    </source>
</evidence>
<name>A0A0A9EHJ9_ARUDO</name>
<organism evidence="1">
    <name type="scientific">Arundo donax</name>
    <name type="common">Giant reed</name>
    <name type="synonym">Donax arundinaceus</name>
    <dbReference type="NCBI Taxonomy" id="35708"/>
    <lineage>
        <taxon>Eukaryota</taxon>
        <taxon>Viridiplantae</taxon>
        <taxon>Streptophyta</taxon>
        <taxon>Embryophyta</taxon>
        <taxon>Tracheophyta</taxon>
        <taxon>Spermatophyta</taxon>
        <taxon>Magnoliopsida</taxon>
        <taxon>Liliopsida</taxon>
        <taxon>Poales</taxon>
        <taxon>Poaceae</taxon>
        <taxon>PACMAD clade</taxon>
        <taxon>Arundinoideae</taxon>
        <taxon>Arundineae</taxon>
        <taxon>Arundo</taxon>
    </lineage>
</organism>
<reference evidence="1" key="1">
    <citation type="submission" date="2014-09" db="EMBL/GenBank/DDBJ databases">
        <authorList>
            <person name="Magalhaes I.L.F."/>
            <person name="Oliveira U."/>
            <person name="Santos F.R."/>
            <person name="Vidigal T.H.D.A."/>
            <person name="Brescovit A.D."/>
            <person name="Santos A.J."/>
        </authorList>
    </citation>
    <scope>NUCLEOTIDE SEQUENCE</scope>
    <source>
        <tissue evidence="1">Shoot tissue taken approximately 20 cm above the soil surface</tissue>
    </source>
</reference>